<dbReference type="InterPro" id="IPR000719">
    <property type="entry name" value="Prot_kinase_dom"/>
</dbReference>
<dbReference type="InterPro" id="IPR011009">
    <property type="entry name" value="Kinase-like_dom_sf"/>
</dbReference>
<reference evidence="3" key="1">
    <citation type="submission" date="2022-11" db="EMBL/GenBank/DDBJ databases">
        <title>Genome Sequence of Cubamyces cubensis.</title>
        <authorList>
            <person name="Buettner E."/>
        </authorList>
    </citation>
    <scope>NUCLEOTIDE SEQUENCE</scope>
    <source>
        <strain evidence="3">MPL-01</strain>
    </source>
</reference>
<evidence type="ECO:0000313" key="3">
    <source>
        <dbReference type="EMBL" id="KAJ8463153.1"/>
    </source>
</evidence>
<dbReference type="Proteomes" id="UP001215151">
    <property type="component" value="Unassembled WGS sequence"/>
</dbReference>
<evidence type="ECO:0000313" key="4">
    <source>
        <dbReference type="Proteomes" id="UP001215151"/>
    </source>
</evidence>
<protein>
    <recommendedName>
        <fullName evidence="2">Protein kinase domain-containing protein</fullName>
    </recommendedName>
</protein>
<dbReference type="GO" id="GO:0005524">
    <property type="term" value="F:ATP binding"/>
    <property type="evidence" value="ECO:0007669"/>
    <property type="project" value="InterPro"/>
</dbReference>
<evidence type="ECO:0000256" key="1">
    <source>
        <dbReference type="SAM" id="MobiDB-lite"/>
    </source>
</evidence>
<name>A0AAD7X6P9_9APHY</name>
<keyword evidence="4" id="KW-1185">Reference proteome</keyword>
<dbReference type="AlphaFoldDB" id="A0AAD7X6P9"/>
<proteinExistence type="predicted"/>
<dbReference type="SUPFAM" id="SSF56112">
    <property type="entry name" value="Protein kinase-like (PK-like)"/>
    <property type="match status" value="1"/>
</dbReference>
<dbReference type="PROSITE" id="PS50011">
    <property type="entry name" value="PROTEIN_KINASE_DOM"/>
    <property type="match status" value="1"/>
</dbReference>
<gene>
    <name evidence="3" type="ORF">ONZ51_g10438</name>
</gene>
<dbReference type="GO" id="GO:0004672">
    <property type="term" value="F:protein kinase activity"/>
    <property type="evidence" value="ECO:0007669"/>
    <property type="project" value="InterPro"/>
</dbReference>
<comment type="caution">
    <text evidence="3">The sequence shown here is derived from an EMBL/GenBank/DDBJ whole genome shotgun (WGS) entry which is preliminary data.</text>
</comment>
<feature type="domain" description="Protein kinase" evidence="2">
    <location>
        <begin position="1"/>
        <end position="231"/>
    </location>
</feature>
<organism evidence="3 4">
    <name type="scientific">Trametes cubensis</name>
    <dbReference type="NCBI Taxonomy" id="1111947"/>
    <lineage>
        <taxon>Eukaryota</taxon>
        <taxon>Fungi</taxon>
        <taxon>Dikarya</taxon>
        <taxon>Basidiomycota</taxon>
        <taxon>Agaricomycotina</taxon>
        <taxon>Agaricomycetes</taxon>
        <taxon>Polyporales</taxon>
        <taxon>Polyporaceae</taxon>
        <taxon>Trametes</taxon>
    </lineage>
</organism>
<sequence>MAHKPSRAAPTRYQHHRPRETKGFPEAEMYEELLQDRDPRNHILPVELLDAETRPILLMPWLSEFYVLQLYKWRTSDFLKLFLQIVEGVEYLHDHNITHGDICHGNVVAATERDAQGHPEIQPGRVYIIDLETVRRIPAPPGVQLALPLPQAQFRPPIEDMSQLDPYSWDVYCLGRLFGMCTGDERSPYSYTHIIDGLLATSGDAWVYVDAVPQPGERAKPSPSRYACSVY</sequence>
<evidence type="ECO:0000259" key="2">
    <source>
        <dbReference type="PROSITE" id="PS50011"/>
    </source>
</evidence>
<dbReference type="Gene3D" id="1.10.510.10">
    <property type="entry name" value="Transferase(Phosphotransferase) domain 1"/>
    <property type="match status" value="1"/>
</dbReference>
<dbReference type="EMBL" id="JAPEVG010000413">
    <property type="protein sequence ID" value="KAJ8463153.1"/>
    <property type="molecule type" value="Genomic_DNA"/>
</dbReference>
<feature type="region of interest" description="Disordered" evidence="1">
    <location>
        <begin position="1"/>
        <end position="21"/>
    </location>
</feature>
<accession>A0AAD7X6P9</accession>